<reference evidence="1" key="2">
    <citation type="journal article" date="2024" name="Plant">
        <title>Genomic evolution and insights into agronomic trait innovations of Sesamum species.</title>
        <authorList>
            <person name="Miao H."/>
            <person name="Wang L."/>
            <person name="Qu L."/>
            <person name="Liu H."/>
            <person name="Sun Y."/>
            <person name="Le M."/>
            <person name="Wang Q."/>
            <person name="Wei S."/>
            <person name="Zheng Y."/>
            <person name="Lin W."/>
            <person name="Duan Y."/>
            <person name="Cao H."/>
            <person name="Xiong S."/>
            <person name="Wang X."/>
            <person name="Wei L."/>
            <person name="Li C."/>
            <person name="Ma Q."/>
            <person name="Ju M."/>
            <person name="Zhao R."/>
            <person name="Li G."/>
            <person name="Mu C."/>
            <person name="Tian Q."/>
            <person name="Mei H."/>
            <person name="Zhang T."/>
            <person name="Gao T."/>
            <person name="Zhang H."/>
        </authorList>
    </citation>
    <scope>NUCLEOTIDE SEQUENCE</scope>
    <source>
        <strain evidence="1">G02</strain>
    </source>
</reference>
<accession>A0AAW2T8D8</accession>
<protein>
    <submittedName>
        <fullName evidence="1">Uncharacterized protein</fullName>
    </submittedName>
</protein>
<organism evidence="1">
    <name type="scientific">Sesamum radiatum</name>
    <name type="common">Black benniseed</name>
    <dbReference type="NCBI Taxonomy" id="300843"/>
    <lineage>
        <taxon>Eukaryota</taxon>
        <taxon>Viridiplantae</taxon>
        <taxon>Streptophyta</taxon>
        <taxon>Embryophyta</taxon>
        <taxon>Tracheophyta</taxon>
        <taxon>Spermatophyta</taxon>
        <taxon>Magnoliopsida</taxon>
        <taxon>eudicotyledons</taxon>
        <taxon>Gunneridae</taxon>
        <taxon>Pentapetalae</taxon>
        <taxon>asterids</taxon>
        <taxon>lamiids</taxon>
        <taxon>Lamiales</taxon>
        <taxon>Pedaliaceae</taxon>
        <taxon>Sesamum</taxon>
    </lineage>
</organism>
<dbReference type="AlphaFoldDB" id="A0AAW2T8D8"/>
<comment type="caution">
    <text evidence="1">The sequence shown here is derived from an EMBL/GenBank/DDBJ whole genome shotgun (WGS) entry which is preliminary data.</text>
</comment>
<dbReference type="EMBL" id="JACGWJ010000009">
    <property type="protein sequence ID" value="KAL0400398.1"/>
    <property type="molecule type" value="Genomic_DNA"/>
</dbReference>
<reference evidence="1" key="1">
    <citation type="submission" date="2020-06" db="EMBL/GenBank/DDBJ databases">
        <authorList>
            <person name="Li T."/>
            <person name="Hu X."/>
            <person name="Zhang T."/>
            <person name="Song X."/>
            <person name="Zhang H."/>
            <person name="Dai N."/>
            <person name="Sheng W."/>
            <person name="Hou X."/>
            <person name="Wei L."/>
        </authorList>
    </citation>
    <scope>NUCLEOTIDE SEQUENCE</scope>
    <source>
        <strain evidence="1">G02</strain>
        <tissue evidence="1">Leaf</tissue>
    </source>
</reference>
<name>A0AAW2T8D8_SESRA</name>
<sequence length="112" mass="12486">TAPSDSSQRSLVAGQWLAGRGSLTKTWRLCLLVEVAGRWGLWRSRSLVVEVAWDRGRGRWPCYSRLVRSLRSLGRSRLLFAASSRDQAIGDLSRSLFKQAASSQSHLRPATC</sequence>
<proteinExistence type="predicted"/>
<feature type="non-terminal residue" evidence="1">
    <location>
        <position position="1"/>
    </location>
</feature>
<gene>
    <name evidence="1" type="ORF">Sradi_2383100</name>
</gene>
<evidence type="ECO:0000313" key="1">
    <source>
        <dbReference type="EMBL" id="KAL0400398.1"/>
    </source>
</evidence>